<dbReference type="eggNOG" id="COG1475">
    <property type="taxonomic scope" value="Bacteria"/>
</dbReference>
<protein>
    <submittedName>
        <fullName evidence="3">Putative plasmid partition protein</fullName>
    </submittedName>
</protein>
<dbReference type="RefSeq" id="WP_005600407.1">
    <property type="nucleotide sequence ID" value="NZ_AFWE01000230.1"/>
</dbReference>
<organism evidence="3 4">
    <name type="scientific">Vibrio scophthalmi LMG 19158</name>
    <dbReference type="NCBI Taxonomy" id="870967"/>
    <lineage>
        <taxon>Bacteria</taxon>
        <taxon>Pseudomonadati</taxon>
        <taxon>Pseudomonadota</taxon>
        <taxon>Gammaproteobacteria</taxon>
        <taxon>Vibrionales</taxon>
        <taxon>Vibrionaceae</taxon>
        <taxon>Vibrio</taxon>
    </lineage>
</organism>
<accession>F9RW57</accession>
<feature type="compositionally biased region" description="Low complexity" evidence="2">
    <location>
        <begin position="10"/>
        <end position="21"/>
    </location>
</feature>
<proteinExistence type="predicted"/>
<dbReference type="CDD" id="cd16394">
    <property type="entry name" value="sopB_N"/>
    <property type="match status" value="1"/>
</dbReference>
<gene>
    <name evidence="3" type="ORF">VIS19158_09372</name>
</gene>
<keyword evidence="1" id="KW-0238">DNA-binding</keyword>
<name>F9RW57_9VIBR</name>
<dbReference type="Gene3D" id="1.10.10.2830">
    <property type="match status" value="1"/>
</dbReference>
<evidence type="ECO:0000256" key="1">
    <source>
        <dbReference type="ARBA" id="ARBA00023125"/>
    </source>
</evidence>
<dbReference type="PANTHER" id="PTHR38973">
    <property type="entry name" value="PLASMID PARTITIONING CONTROL PROTEIN-RELATED"/>
    <property type="match status" value="1"/>
</dbReference>
<dbReference type="Proteomes" id="UP000004349">
    <property type="component" value="Unassembled WGS sequence"/>
</dbReference>
<dbReference type="AlphaFoldDB" id="F9RW57"/>
<feature type="region of interest" description="Disordered" evidence="2">
    <location>
        <begin position="1"/>
        <end position="21"/>
    </location>
</feature>
<dbReference type="EMBL" id="AFWE01000230">
    <property type="protein sequence ID" value="EGU29032.1"/>
    <property type="molecule type" value="Genomic_DNA"/>
</dbReference>
<evidence type="ECO:0000313" key="4">
    <source>
        <dbReference type="Proteomes" id="UP000004349"/>
    </source>
</evidence>
<dbReference type="GO" id="GO:0003677">
    <property type="term" value="F:DNA binding"/>
    <property type="evidence" value="ECO:0007669"/>
    <property type="project" value="UniProtKB-KW"/>
</dbReference>
<comment type="caution">
    <text evidence="3">The sequence shown here is derived from an EMBL/GenBank/DDBJ whole genome shotgun (WGS) entry which is preliminary data.</text>
</comment>
<dbReference type="PANTHER" id="PTHR38973:SF1">
    <property type="entry name" value="PLASMID PARTITION PROTEIN B"/>
    <property type="match status" value="1"/>
</dbReference>
<reference evidence="3 4" key="1">
    <citation type="journal article" date="2012" name="Int. J. Syst. Evol. Microbiol.">
        <title>Vibrio caribbeanicus sp. nov., isolated from the marine sponge Scleritoderma cyanea.</title>
        <authorList>
            <person name="Hoffmann M."/>
            <person name="Monday S.R."/>
            <person name="Allard M.W."/>
            <person name="Strain E.A."/>
            <person name="Whittaker P."/>
            <person name="Naum M."/>
            <person name="McCarthy P.J."/>
            <person name="Lopez J.V."/>
            <person name="Fischer M."/>
            <person name="Brown E.W."/>
        </authorList>
    </citation>
    <scope>NUCLEOTIDE SEQUENCE [LARGE SCALE GENOMIC DNA]</scope>
    <source>
        <strain evidence="3 4">LMG 19158</strain>
    </source>
</reference>
<evidence type="ECO:0000256" key="2">
    <source>
        <dbReference type="SAM" id="MobiDB-lite"/>
    </source>
</evidence>
<evidence type="ECO:0000313" key="3">
    <source>
        <dbReference type="EMBL" id="EGU29032.1"/>
    </source>
</evidence>
<sequence length="326" mass="37078">MRNKDKSKLLRSGSKSGISSLKGASENVRTFLNGNWKAKRVVIPSRDIESKTDIHPLNPRNQDALTIEAVRDIYSSIIKNGVNQEGIAVRCKSTGRLMLLDASRRRFVCLQAEVELPLWELIGDVSDEDILAIINDSQEVKRWSYPEHAQYLFRIARRKGIDVDTAKLEDLASALSIGRESLRKRIAANNVVLPLRQVFVDFEGIPNSYYSDLIKLQRDLEKNHVDIADSMKSFSKVLQFPVDCISITDRQKITLEQLKLFIAESLNVKTTPKEWKKEYLASFDKKGSYATLSQSPDRNKIKIELARIGADKEKQILEFIKSILNT</sequence>